<feature type="compositionally biased region" description="Basic and acidic residues" evidence="1">
    <location>
        <begin position="458"/>
        <end position="470"/>
    </location>
</feature>
<gene>
    <name evidence="2" type="ORF">SCF082_LOCUS4404</name>
</gene>
<name>A0ABP0I295_9DINO</name>
<feature type="compositionally biased region" description="Basic and acidic residues" evidence="1">
    <location>
        <begin position="426"/>
        <end position="446"/>
    </location>
</feature>
<feature type="region of interest" description="Disordered" evidence="1">
    <location>
        <begin position="152"/>
        <end position="190"/>
    </location>
</feature>
<comment type="caution">
    <text evidence="2">The sequence shown here is derived from an EMBL/GenBank/DDBJ whole genome shotgun (WGS) entry which is preliminary data.</text>
</comment>
<evidence type="ECO:0000256" key="1">
    <source>
        <dbReference type="SAM" id="MobiDB-lite"/>
    </source>
</evidence>
<sequence length="1204" mass="135118">MEFPDQGAEALCGKMAKSLYKRRTNLIDSYVDSYFPEFAAFRDVCMWWKFYLCTDPIVFRFQALEFSDGHLQWSIDIHPRFQPPELVLESAAKGKRCYIVKSFGQGNRAQMLFGKLEKPALKEHRYQSEALPSNLAGQSIWTTCSTSTPYPRLEIVPDPRPRGRRDVETWSDGAGHGGERSPVTSPARKQRPYQLLDDQLVAPDQTRDSRGLGQADSELLLSYLTVPYLRLPLCLGYFSSEDRVHALSQSQLRDVLQAVVFEPGRFLPSRLYGQVPQMVPAEDPELLGTAFGLLTNELARSPEATIDAVLQLLDQASLAGPSCQHHRHHPLCPPPLLPGAKHHGLSAVGEPRRAPLVQRRRSERGRASGALGTDAAAAAECLAQDACRAPSRNLGAEKSIAVEVGGRSALMMLQRWTDFGEKIAEDQAARTKDEDSTRAPNGERRLIRGSTLPSSPEGRTEPGHRSEAKGIERANGEYICEYRSEQSGFFTKKGDVVTRRYTNTSLAFRKDGVFIDYFYSHWVIYARYQGVLYEASGGGGSIPKVWKAEVHALDPGANWAAPMLDIRRWPLKARAGKQPLPIAESAVDREPGTQLACQLHGHRVLLLRNLRPEDVWWRSHRELTTELVEQLLCSFVFLTSRHTWNEELLNQHPGVYSRANVEDENHFDSVEKTIKDAALEKRFEQKGDTLGMPEPELFEVIFEKRLELIAWLEQAPYADACRVLDAVLRTATGIEQGPPAWAIWPETSNRGRYVAMTQTLSSVDGRLPMAGTFGDTMPAAEVNLQSLVFRVEGQQMQALDERAAQDPDVLHVFGASAKTLQCVSLGDFEHRQDRKVVGTDYVISMWDGEQGGLPEIGLCDRIYDPDDLAAEEQWIADFFEPIRKKYYTKLGMPPADVQFYLPEQTVPEDAHMVLLAGGHPKKSSTIWKEVVIYKDYGCCHVFGIEACGRRKYRTLEMSTDARFCHWELQPVSPMLPYNEMMVNNRPRDPWPAWGRHLAVAFGRDLDNDEENYRDDLRGVSPPPFGPSVVIQRRGPVSSFTMCGPFFSVVKSSEPKLSPTRAKARQPPVKKGAWDRPECKEMEEYIPAYLLRGLIPAALLTAYDFWQDTGESYRLTGYGQGEVSVELLPRATILGVGLEGVDGFDVPVVFPCFDALLRPKSILEDVCFVPDWSSGSPLHSMAMWASRLDDLSHVLAWGRVRAPSR</sequence>
<reference evidence="2 3" key="1">
    <citation type="submission" date="2024-02" db="EMBL/GenBank/DDBJ databases">
        <authorList>
            <person name="Chen Y."/>
            <person name="Shah S."/>
            <person name="Dougan E. K."/>
            <person name="Thang M."/>
            <person name="Chan C."/>
        </authorList>
    </citation>
    <scope>NUCLEOTIDE SEQUENCE [LARGE SCALE GENOMIC DNA]</scope>
</reference>
<feature type="region of interest" description="Disordered" evidence="1">
    <location>
        <begin position="426"/>
        <end position="470"/>
    </location>
</feature>
<accession>A0ABP0I295</accession>
<dbReference type="Proteomes" id="UP001642464">
    <property type="component" value="Unassembled WGS sequence"/>
</dbReference>
<evidence type="ECO:0000313" key="3">
    <source>
        <dbReference type="Proteomes" id="UP001642464"/>
    </source>
</evidence>
<feature type="compositionally biased region" description="Basic and acidic residues" evidence="1">
    <location>
        <begin position="155"/>
        <end position="168"/>
    </location>
</feature>
<organism evidence="2 3">
    <name type="scientific">Durusdinium trenchii</name>
    <dbReference type="NCBI Taxonomy" id="1381693"/>
    <lineage>
        <taxon>Eukaryota</taxon>
        <taxon>Sar</taxon>
        <taxon>Alveolata</taxon>
        <taxon>Dinophyceae</taxon>
        <taxon>Suessiales</taxon>
        <taxon>Symbiodiniaceae</taxon>
        <taxon>Durusdinium</taxon>
    </lineage>
</organism>
<keyword evidence="3" id="KW-1185">Reference proteome</keyword>
<evidence type="ECO:0000313" key="2">
    <source>
        <dbReference type="EMBL" id="CAK8995539.1"/>
    </source>
</evidence>
<protein>
    <submittedName>
        <fullName evidence="2">Uncharacterized protein</fullName>
    </submittedName>
</protein>
<dbReference type="EMBL" id="CAXAMM010002270">
    <property type="protein sequence ID" value="CAK8995539.1"/>
    <property type="molecule type" value="Genomic_DNA"/>
</dbReference>
<proteinExistence type="predicted"/>